<feature type="domain" description="PLA2c" evidence="14">
    <location>
        <begin position="398"/>
        <end position="968"/>
    </location>
</feature>
<dbReference type="SMART" id="SM00239">
    <property type="entry name" value="C2"/>
    <property type="match status" value="1"/>
</dbReference>
<comment type="domain">
    <text evidence="12">The N-terminal C2 domain associates with lipid membranes upon calcium binding.</text>
</comment>
<dbReference type="SUPFAM" id="SSF49562">
    <property type="entry name" value="C2 domain (Calcium/lipid-binding domain, CaLB)"/>
    <property type="match status" value="1"/>
</dbReference>
<dbReference type="GO" id="GO:0005509">
    <property type="term" value="F:calcium ion binding"/>
    <property type="evidence" value="ECO:0007669"/>
    <property type="project" value="InterPro"/>
</dbReference>
<dbReference type="GO" id="GO:0046475">
    <property type="term" value="P:glycerophospholipid catabolic process"/>
    <property type="evidence" value="ECO:0007669"/>
    <property type="project" value="TreeGrafter"/>
</dbReference>
<dbReference type="AlphaFoldDB" id="A0AA35JPV5"/>
<dbReference type="GO" id="GO:0016020">
    <property type="term" value="C:membrane"/>
    <property type="evidence" value="ECO:0007669"/>
    <property type="project" value="UniProtKB-SubCell"/>
</dbReference>
<dbReference type="Proteomes" id="UP001178461">
    <property type="component" value="Chromosome 1"/>
</dbReference>
<comment type="subcellular location">
    <subcellularLocation>
        <location evidence="2">Cytoplasm</location>
        <location evidence="2">Cytosol</location>
    </subcellularLocation>
    <subcellularLocation>
        <location evidence="1">Membrane</location>
        <topology evidence="1">Peripheral membrane protein</topology>
    </subcellularLocation>
</comment>
<evidence type="ECO:0000256" key="1">
    <source>
        <dbReference type="ARBA" id="ARBA00004170"/>
    </source>
</evidence>
<dbReference type="FunFam" id="2.60.40.150:FF:000030">
    <property type="entry name" value="Phospholipase A2"/>
    <property type="match status" value="1"/>
</dbReference>
<evidence type="ECO:0000256" key="3">
    <source>
        <dbReference type="ARBA" id="ARBA00013278"/>
    </source>
</evidence>
<dbReference type="Gene3D" id="2.60.40.150">
    <property type="entry name" value="C2 domain"/>
    <property type="match status" value="1"/>
</dbReference>
<dbReference type="PROSITE" id="PS50004">
    <property type="entry name" value="C2"/>
    <property type="match status" value="1"/>
</dbReference>
<reference evidence="15" key="1">
    <citation type="submission" date="2022-12" db="EMBL/GenBank/DDBJ databases">
        <authorList>
            <person name="Alioto T."/>
            <person name="Alioto T."/>
            <person name="Gomez Garrido J."/>
        </authorList>
    </citation>
    <scope>NUCLEOTIDE SEQUENCE</scope>
</reference>
<evidence type="ECO:0000313" key="15">
    <source>
        <dbReference type="EMBL" id="CAI5763937.1"/>
    </source>
</evidence>
<dbReference type="InterPro" id="IPR040723">
    <property type="entry name" value="cPLA2_C2"/>
</dbReference>
<keyword evidence="4 12" id="KW-0963">Cytoplasm</keyword>
<evidence type="ECO:0000256" key="9">
    <source>
        <dbReference type="ARBA" id="ARBA00023098"/>
    </source>
</evidence>
<dbReference type="PROSITE" id="PS51210">
    <property type="entry name" value="PLA2C"/>
    <property type="match status" value="1"/>
</dbReference>
<evidence type="ECO:0000259" key="14">
    <source>
        <dbReference type="PROSITE" id="PS51210"/>
    </source>
</evidence>
<proteinExistence type="predicted"/>
<dbReference type="EC" id="3.1.1.4" evidence="3 12"/>
<dbReference type="PANTHER" id="PTHR10728">
    <property type="entry name" value="CYTOSOLIC PHOSPHOLIPASE A2"/>
    <property type="match status" value="1"/>
</dbReference>
<evidence type="ECO:0000256" key="8">
    <source>
        <dbReference type="ARBA" id="ARBA00022963"/>
    </source>
</evidence>
<comment type="catalytic activity">
    <reaction evidence="12">
        <text>a 1,2-diacyl-sn-glycero-3-phosphocholine + H2O = a 1-acyl-sn-glycero-3-phosphocholine + a fatty acid + H(+)</text>
        <dbReference type="Rhea" id="RHEA:15801"/>
        <dbReference type="ChEBI" id="CHEBI:15377"/>
        <dbReference type="ChEBI" id="CHEBI:15378"/>
        <dbReference type="ChEBI" id="CHEBI:28868"/>
        <dbReference type="ChEBI" id="CHEBI:57643"/>
        <dbReference type="ChEBI" id="CHEBI:58168"/>
        <dbReference type="EC" id="3.1.1.4"/>
    </reaction>
</comment>
<keyword evidence="8 11" id="KW-0442">Lipid degradation</keyword>
<dbReference type="InterPro" id="IPR002642">
    <property type="entry name" value="LysoPLipase_cat_dom"/>
</dbReference>
<evidence type="ECO:0000259" key="13">
    <source>
        <dbReference type="PROSITE" id="PS50004"/>
    </source>
</evidence>
<dbReference type="InterPro" id="IPR000008">
    <property type="entry name" value="C2_dom"/>
</dbReference>
<dbReference type="Gene3D" id="3.40.1090.10">
    <property type="entry name" value="Cytosolic phospholipase A2 catalytic domain"/>
    <property type="match status" value="1"/>
</dbReference>
<dbReference type="GO" id="GO:0047498">
    <property type="term" value="F:calcium-dependent phospholipase A2 activity"/>
    <property type="evidence" value="ECO:0007669"/>
    <property type="project" value="TreeGrafter"/>
</dbReference>
<dbReference type="Pfam" id="PF18695">
    <property type="entry name" value="cPLA2_C2"/>
    <property type="match status" value="1"/>
</dbReference>
<evidence type="ECO:0000256" key="4">
    <source>
        <dbReference type="ARBA" id="ARBA00022490"/>
    </source>
</evidence>
<dbReference type="PANTHER" id="PTHR10728:SF63">
    <property type="entry name" value="PHOSPHOLIPASE A2"/>
    <property type="match status" value="1"/>
</dbReference>
<keyword evidence="9 11" id="KW-0443">Lipid metabolism</keyword>
<gene>
    <name evidence="15" type="ORF">PODLI_1B004071</name>
</gene>
<dbReference type="GO" id="GO:0005544">
    <property type="term" value="F:calcium-dependent phospholipid binding"/>
    <property type="evidence" value="ECO:0007669"/>
    <property type="project" value="TreeGrafter"/>
</dbReference>
<dbReference type="SUPFAM" id="SSF52151">
    <property type="entry name" value="FabD/lysophospholipase-like"/>
    <property type="match status" value="1"/>
</dbReference>
<evidence type="ECO:0000256" key="5">
    <source>
        <dbReference type="ARBA" id="ARBA00022723"/>
    </source>
</evidence>
<sequence length="1062" mass="121113">MTVIQPEIETLHYQSATWNRCYALNKRDKTGATGSPHKIVITVILRAVAGLALSKSVANVTLQSFRKEDAITANFFCKKQTNTQGGVIFVKKKKVEVFVVECAHDSQCGDMKICAFSEAGFFFGLGTKPHATEMMLASFSNAKEMEVSPCHLLCVRIVQIKNLRKADLFSQSDCYVSLYLPTASFERPRTKTVKDCKDPVWNETFYFRIQTRVKNVLEMIVHDEDHCLMDNNLCTVLFDVSKIQLGERVCLTFPLDPKIPETLEVEFSRESIPVPDEHIVTNGILVSREISCLGVQVNGGTAMKKKQGEQNFTFSVKGSYEESQDFTLGSELCPADPLVFHCIKNMESALESEPAKKPRYCTPGESNDANKRLCFTLPLDSLSMEKEVTIGKDKTVDLCVDVKEWLRNLDVRLGYELCMDEQTVIQKRKKFVAAALERALGLKKGLQDHEVPVVAVMTTGGGARAFTALHGNLYGLQKLNLLDCISYITGSSGSTWALSNLYEHADWSQQDLSGAISEARKSITRCKLDLLSLQNLEEYSAALERRQKEGYKTCVTDLWGLFIDKALSNGRCSDTLSGQKHALTHSQNPLPIYMVLNTKDNNSLAEFKEWMEFTPFEVGIIKYGAYVHAEDFGSKFFMGRLMRKLPESGICFMKGVWSNVFSYNLLDSWRALDSSEEGLWYLLTRDKVQDIEERPPQPPKADELNTQLVIPANKFMKTLREVLTQRITTSKFYNFIRELQLNDGYIDNKNFAIWKDTDLDTLPNQLTATSEYLSITDTAAYIDISYPPLLRPERKVDVIIHLNYSSGSQTSPLHEASRYFAKQGIPFPKIDLSHIKDKNLKECYVFEDLENSKAPIVVFFPLINDTFRKYKAPVGTRQVIFRKGKEPFCWALGICSLVRLYRRRTPRNKERLKLKVGNWKINIIRLVIEPSEAKKPRTKRFQQTAPNYLFPRSTWFLQERTIWSRELHQYHLRGGGSPEGSKVKSPITSPIKKGIRIYSTRALQKKLPLLCWSIQRWSMQRKDLQTEHERPNYSMSWAQELDLAENALMTNSPNPNDLEHQK</sequence>
<dbReference type="InterPro" id="IPR016035">
    <property type="entry name" value="Acyl_Trfase/lysoPLipase"/>
</dbReference>
<evidence type="ECO:0000256" key="10">
    <source>
        <dbReference type="ARBA" id="ARBA00023136"/>
    </source>
</evidence>
<dbReference type="InterPro" id="IPR035892">
    <property type="entry name" value="C2_domain_sf"/>
</dbReference>
<evidence type="ECO:0000256" key="12">
    <source>
        <dbReference type="RuleBase" id="RU362102"/>
    </source>
</evidence>
<evidence type="ECO:0000256" key="2">
    <source>
        <dbReference type="ARBA" id="ARBA00004514"/>
    </source>
</evidence>
<name>A0AA35JPV5_9SAUR</name>
<dbReference type="CDD" id="cd04036">
    <property type="entry name" value="C2_cPLA2"/>
    <property type="match status" value="1"/>
</dbReference>
<dbReference type="GO" id="GO:0005829">
    <property type="term" value="C:cytosol"/>
    <property type="evidence" value="ECO:0007669"/>
    <property type="project" value="UniProtKB-SubCell"/>
</dbReference>
<evidence type="ECO:0000256" key="11">
    <source>
        <dbReference type="PROSITE-ProRule" id="PRU00555"/>
    </source>
</evidence>
<evidence type="ECO:0000256" key="7">
    <source>
        <dbReference type="ARBA" id="ARBA00022837"/>
    </source>
</evidence>
<keyword evidence="7 12" id="KW-0106">Calcium</keyword>
<dbReference type="Pfam" id="PF00168">
    <property type="entry name" value="C2"/>
    <property type="match status" value="1"/>
</dbReference>
<evidence type="ECO:0000256" key="6">
    <source>
        <dbReference type="ARBA" id="ARBA00022801"/>
    </source>
</evidence>
<keyword evidence="6 11" id="KW-0378">Hydrolase</keyword>
<dbReference type="InterPro" id="IPR041847">
    <property type="entry name" value="C2_cPLA2"/>
</dbReference>
<keyword evidence="5 12" id="KW-0479">Metal-binding</keyword>
<evidence type="ECO:0000313" key="16">
    <source>
        <dbReference type="Proteomes" id="UP001178461"/>
    </source>
</evidence>
<protein>
    <recommendedName>
        <fullName evidence="3 12">Phospholipase A2</fullName>
        <ecNumber evidence="3 12">3.1.1.4</ecNumber>
    </recommendedName>
</protein>
<keyword evidence="16" id="KW-1185">Reference proteome</keyword>
<dbReference type="Pfam" id="PF01735">
    <property type="entry name" value="PLA2_B"/>
    <property type="match status" value="1"/>
</dbReference>
<accession>A0AA35JPV5</accession>
<feature type="domain" description="C2" evidence="13">
    <location>
        <begin position="133"/>
        <end position="253"/>
    </location>
</feature>
<keyword evidence="10" id="KW-0472">Membrane</keyword>
<dbReference type="SMART" id="SM00022">
    <property type="entry name" value="PLAc"/>
    <property type="match status" value="1"/>
</dbReference>
<organism evidence="15 16">
    <name type="scientific">Podarcis lilfordi</name>
    <name type="common">Lilford's wall lizard</name>
    <dbReference type="NCBI Taxonomy" id="74358"/>
    <lineage>
        <taxon>Eukaryota</taxon>
        <taxon>Metazoa</taxon>
        <taxon>Chordata</taxon>
        <taxon>Craniata</taxon>
        <taxon>Vertebrata</taxon>
        <taxon>Euteleostomi</taxon>
        <taxon>Lepidosauria</taxon>
        <taxon>Squamata</taxon>
        <taxon>Bifurcata</taxon>
        <taxon>Unidentata</taxon>
        <taxon>Episquamata</taxon>
        <taxon>Laterata</taxon>
        <taxon>Lacertibaenia</taxon>
        <taxon>Lacertidae</taxon>
        <taxon>Podarcis</taxon>
    </lineage>
</organism>
<dbReference type="EMBL" id="OX395126">
    <property type="protein sequence ID" value="CAI5763937.1"/>
    <property type="molecule type" value="Genomic_DNA"/>
</dbReference>